<proteinExistence type="predicted"/>
<sequence length="60" mass="6376">MSKATEQNDKLKRAIIISVALHIILIALLIWSSFDEHLDASAGGGGGSSIDAVMVDPGRW</sequence>
<evidence type="ECO:0000256" key="1">
    <source>
        <dbReference type="SAM" id="MobiDB-lite"/>
    </source>
</evidence>
<dbReference type="Proteomes" id="UP000255518">
    <property type="component" value="Unassembled WGS sequence"/>
</dbReference>
<feature type="transmembrane region" description="Helical" evidence="2">
    <location>
        <begin position="12"/>
        <end position="31"/>
    </location>
</feature>
<reference evidence="3 4" key="1">
    <citation type="submission" date="2018-06" db="EMBL/GenBank/DDBJ databases">
        <authorList>
            <consortium name="Pathogen Informatics"/>
            <person name="Doyle S."/>
        </authorList>
    </citation>
    <scope>NUCLEOTIDE SEQUENCE [LARGE SCALE GENOMIC DNA]</scope>
    <source>
        <strain evidence="3 4">NCTC13443</strain>
    </source>
</reference>
<keyword evidence="2" id="KW-0472">Membrane</keyword>
<accession>A0A377UZS6</accession>
<evidence type="ECO:0000313" key="3">
    <source>
        <dbReference type="EMBL" id="STT02256.1"/>
    </source>
</evidence>
<keyword evidence="2" id="KW-0812">Transmembrane</keyword>
<protein>
    <submittedName>
        <fullName evidence="3">Cell envelope integrity inner membrane protein TolA</fullName>
    </submittedName>
</protein>
<keyword evidence="2" id="KW-1133">Transmembrane helix</keyword>
<evidence type="ECO:0000313" key="4">
    <source>
        <dbReference type="Proteomes" id="UP000255518"/>
    </source>
</evidence>
<organism evidence="3 4">
    <name type="scientific">Klebsiella pneumoniae</name>
    <dbReference type="NCBI Taxonomy" id="573"/>
    <lineage>
        <taxon>Bacteria</taxon>
        <taxon>Pseudomonadati</taxon>
        <taxon>Pseudomonadota</taxon>
        <taxon>Gammaproteobacteria</taxon>
        <taxon>Enterobacterales</taxon>
        <taxon>Enterobacteriaceae</taxon>
        <taxon>Klebsiella/Raoultella group</taxon>
        <taxon>Klebsiella</taxon>
        <taxon>Klebsiella pneumoniae complex</taxon>
    </lineage>
</organism>
<name>A0A377UZS6_KLEPN</name>
<feature type="region of interest" description="Disordered" evidence="1">
    <location>
        <begin position="41"/>
        <end position="60"/>
    </location>
</feature>
<dbReference type="EMBL" id="UGKT01000001">
    <property type="protein sequence ID" value="STT02256.1"/>
    <property type="molecule type" value="Genomic_DNA"/>
</dbReference>
<gene>
    <name evidence="3" type="primary">tolA_1</name>
    <name evidence="3" type="ORF">NCTC13443_02599</name>
</gene>
<dbReference type="AlphaFoldDB" id="A0A377UZS6"/>
<evidence type="ECO:0000256" key="2">
    <source>
        <dbReference type="SAM" id="Phobius"/>
    </source>
</evidence>